<dbReference type="InterPro" id="IPR003852">
    <property type="entry name" value="Sig_transdc_His_kinase_KdpD_N"/>
</dbReference>
<dbReference type="SUPFAM" id="SSF52402">
    <property type="entry name" value="Adenine nucleotide alpha hydrolases-like"/>
    <property type="match status" value="1"/>
</dbReference>
<sequence>MAVRTRRPRAEDFLELVERGRRGRLKLYIGFAAGVGKTYRMLEEAHALKKRGVDVVLGFVETHGRAETEALVAGLESVPRRAFTYRDVTVEEMDLEAVLARKPQVAVVDELAHTNVPLCRNTKRYQDVQELLAAGINIIGAFNVQHLESLNDLVERATGVTVRETLPDSFLKSADQVVNLDLAVEDLHERLKAGKIYALDKVPHALERFFTQENLSTLRELALREVAESLDRATTGQQARAGEEPQGKGGGWGRVMVALSSHPPRAATLLRRGSRMAGRLNTDWFVVYVETPREAPNLIDAEAQRHLLANIEKAKELGAEVVRLRGEDPVEAILDFARSHGVGHIILGRSHQPWWKQMLGRSADVRLLREGAGFDVHVVSFDSPQEERRP</sequence>
<evidence type="ECO:0000256" key="2">
    <source>
        <dbReference type="ARBA" id="ARBA00022777"/>
    </source>
</evidence>
<dbReference type="PANTHER" id="PTHR45569:SF1">
    <property type="entry name" value="SENSOR PROTEIN KDPD"/>
    <property type="match status" value="1"/>
</dbReference>
<dbReference type="RefSeq" id="WP_272142128.1">
    <property type="nucleotide sequence ID" value="NZ_JAQNDM010000002.1"/>
</dbReference>
<evidence type="ECO:0000313" key="6">
    <source>
        <dbReference type="EMBL" id="MDC0712066.1"/>
    </source>
</evidence>
<dbReference type="Pfam" id="PF00582">
    <property type="entry name" value="Usp"/>
    <property type="match status" value="1"/>
</dbReference>
<dbReference type="InterPro" id="IPR052023">
    <property type="entry name" value="Histidine_kinase_KdpD"/>
</dbReference>
<feature type="domain" description="Signal transduction histidine kinase osmosensitive K+ channel sensor N-terminal" evidence="5">
    <location>
        <begin position="21"/>
        <end position="229"/>
    </location>
</feature>
<comment type="caution">
    <text evidence="6">The sequence shown here is derived from an EMBL/GenBank/DDBJ whole genome shotgun (WGS) entry which is preliminary data.</text>
</comment>
<dbReference type="EMBL" id="JAQNDM010000002">
    <property type="protein sequence ID" value="MDC0712066.1"/>
    <property type="molecule type" value="Genomic_DNA"/>
</dbReference>
<accession>A0ABT5DI83</accession>
<dbReference type="Gene3D" id="3.40.50.300">
    <property type="entry name" value="P-loop containing nucleotide triphosphate hydrolases"/>
    <property type="match status" value="1"/>
</dbReference>
<dbReference type="PANTHER" id="PTHR45569">
    <property type="entry name" value="SENSOR PROTEIN KDPD"/>
    <property type="match status" value="1"/>
</dbReference>
<dbReference type="Proteomes" id="UP001221838">
    <property type="component" value="Unassembled WGS sequence"/>
</dbReference>
<evidence type="ECO:0000313" key="7">
    <source>
        <dbReference type="Proteomes" id="UP001221838"/>
    </source>
</evidence>
<keyword evidence="3" id="KW-0902">Two-component regulatory system</keyword>
<evidence type="ECO:0000259" key="5">
    <source>
        <dbReference type="Pfam" id="PF02702"/>
    </source>
</evidence>
<dbReference type="InterPro" id="IPR014729">
    <property type="entry name" value="Rossmann-like_a/b/a_fold"/>
</dbReference>
<dbReference type="InterPro" id="IPR027417">
    <property type="entry name" value="P-loop_NTPase"/>
</dbReference>
<feature type="domain" description="UspA" evidence="4">
    <location>
        <begin position="253"/>
        <end position="370"/>
    </location>
</feature>
<evidence type="ECO:0000259" key="4">
    <source>
        <dbReference type="Pfam" id="PF00582"/>
    </source>
</evidence>
<protein>
    <submittedName>
        <fullName evidence="6">Universal stress protein</fullName>
    </submittedName>
</protein>
<dbReference type="Gene3D" id="3.40.50.620">
    <property type="entry name" value="HUPs"/>
    <property type="match status" value="1"/>
</dbReference>
<proteinExistence type="predicted"/>
<dbReference type="InterPro" id="IPR006016">
    <property type="entry name" value="UspA"/>
</dbReference>
<keyword evidence="7" id="KW-1185">Reference proteome</keyword>
<keyword evidence="2" id="KW-0418">Kinase</keyword>
<keyword evidence="1" id="KW-0808">Transferase</keyword>
<evidence type="ECO:0000256" key="3">
    <source>
        <dbReference type="ARBA" id="ARBA00023012"/>
    </source>
</evidence>
<dbReference type="CDD" id="cd01987">
    <property type="entry name" value="USP_KdpD-like"/>
    <property type="match status" value="1"/>
</dbReference>
<gene>
    <name evidence="6" type="ORF">POL68_26595</name>
</gene>
<dbReference type="Pfam" id="PF02702">
    <property type="entry name" value="KdpD"/>
    <property type="match status" value="1"/>
</dbReference>
<reference evidence="6 7" key="1">
    <citation type="submission" date="2022-11" db="EMBL/GenBank/DDBJ databases">
        <title>Minimal conservation of predation-associated metabolite biosynthetic gene clusters underscores biosynthetic potential of Myxococcota including descriptions for ten novel species: Archangium lansinium sp. nov., Myxococcus landrumus sp. nov., Nannocystis bai.</title>
        <authorList>
            <person name="Ahearne A."/>
            <person name="Stevens C."/>
            <person name="Dowd S."/>
        </authorList>
    </citation>
    <scope>NUCLEOTIDE SEQUENCE [LARGE SCALE GENOMIC DNA]</scope>
    <source>
        <strain evidence="6 7">NCWAL01</strain>
    </source>
</reference>
<name>A0ABT5DI83_9BACT</name>
<organism evidence="6 7">
    <name type="scientific">Stigmatella ashevillensis</name>
    <dbReference type="NCBI Taxonomy" id="2995309"/>
    <lineage>
        <taxon>Bacteria</taxon>
        <taxon>Pseudomonadati</taxon>
        <taxon>Myxococcota</taxon>
        <taxon>Myxococcia</taxon>
        <taxon>Myxococcales</taxon>
        <taxon>Cystobacterineae</taxon>
        <taxon>Archangiaceae</taxon>
        <taxon>Stigmatella</taxon>
    </lineage>
</organism>
<evidence type="ECO:0000256" key="1">
    <source>
        <dbReference type="ARBA" id="ARBA00022679"/>
    </source>
</evidence>